<reference evidence="2 3" key="1">
    <citation type="journal article" date="2015" name="Nature">
        <title>rRNA introns, odd ribosomes, and small enigmatic genomes across a large radiation of phyla.</title>
        <authorList>
            <person name="Brown C.T."/>
            <person name="Hug L.A."/>
            <person name="Thomas B.C."/>
            <person name="Sharon I."/>
            <person name="Castelle C.J."/>
            <person name="Singh A."/>
            <person name="Wilkins M.J."/>
            <person name="Williams K.H."/>
            <person name="Banfield J.F."/>
        </authorList>
    </citation>
    <scope>NUCLEOTIDE SEQUENCE [LARGE SCALE GENOMIC DNA]</scope>
</reference>
<comment type="caution">
    <text evidence="2">The sequence shown here is derived from an EMBL/GenBank/DDBJ whole genome shotgun (WGS) entry which is preliminary data.</text>
</comment>
<evidence type="ECO:0000313" key="3">
    <source>
        <dbReference type="Proteomes" id="UP000033866"/>
    </source>
</evidence>
<dbReference type="InterPro" id="IPR047589">
    <property type="entry name" value="DUF11_rpt"/>
</dbReference>
<sequence>MDRQNRNTKKATKALIVVGVILLLALVAAVIYFYTIKDREDDEDDFSEVTCGCYLIDPAVVNDCGDPKRAFVFNLNTVSSDKTCNASCDINDIADNLLNSTTPKESFKSCTVRSISDTRCENMILKDQDGKIITGRVNPTDEINVEATFDKSTYIDYTFKVNTENIIPDKVEGNKISKKLVDFEGVNSVEIIATAKDAQGDQINSIVCRRVVDLQTSIGTTVTGMVALTEKQADGRTKISSITISVGQLTSDNVKIRFSFQPAFTTLTASDAITIESAKGTISMSKLDLYDTKNFSSDSFNILNDHTGELDITAEVFVNDVNIGSATTNVEFEEIDTQPAEDPTDPTPEEEEAIADEDKSNFTVSKSVAQSCVERTVGNNLAAYTITVTNKKSAADSITSIKDKLPLGFTYIEESSTINGSAISDSTMVTVTPVGDSQEIVWQPTSPWVVQPSGTLIIVFESTATGSSIPGQNLNEIIVNPVEIPLDPESLRAEVAITVAQDCDNITEEEATTPSTGIFDNFVVRILFGVMILLTGWLIYVRPEGNILSERIITSRIYEELQFNSYKITNPRKYFEEKTLRKKSKVR</sequence>
<keyword evidence="1" id="KW-1133">Transmembrane helix</keyword>
<accession>A0A0G0BRA6</accession>
<gene>
    <name evidence="2" type="ORF">UR61_C0003G0004</name>
</gene>
<name>A0A0G0BRA6_9BACT</name>
<dbReference type="NCBIfam" id="TIGR01451">
    <property type="entry name" value="B_ant_repeat"/>
    <property type="match status" value="1"/>
</dbReference>
<evidence type="ECO:0008006" key="4">
    <source>
        <dbReference type="Google" id="ProtNLM"/>
    </source>
</evidence>
<dbReference type="EMBL" id="LBPV01000003">
    <property type="protein sequence ID" value="KKP66166.1"/>
    <property type="molecule type" value="Genomic_DNA"/>
</dbReference>
<keyword evidence="1" id="KW-0472">Membrane</keyword>
<dbReference type="Proteomes" id="UP000033866">
    <property type="component" value="Unassembled WGS sequence"/>
</dbReference>
<evidence type="ECO:0000256" key="1">
    <source>
        <dbReference type="SAM" id="Phobius"/>
    </source>
</evidence>
<protein>
    <recommendedName>
        <fullName evidence="4">DUF11 domain-containing protein</fullName>
    </recommendedName>
</protein>
<dbReference type="PATRIC" id="fig|1619093.3.peg.36"/>
<dbReference type="AlphaFoldDB" id="A0A0G0BRA6"/>
<feature type="transmembrane region" description="Helical" evidence="1">
    <location>
        <begin position="522"/>
        <end position="541"/>
    </location>
</feature>
<proteinExistence type="predicted"/>
<keyword evidence="1" id="KW-0812">Transmembrane</keyword>
<feature type="transmembrane region" description="Helical" evidence="1">
    <location>
        <begin position="12"/>
        <end position="34"/>
    </location>
</feature>
<evidence type="ECO:0000313" key="2">
    <source>
        <dbReference type="EMBL" id="KKP66166.1"/>
    </source>
</evidence>
<organism evidence="2 3">
    <name type="scientific">candidate division WS6 bacterium GW2011_GWE1_34_7</name>
    <dbReference type="NCBI Taxonomy" id="1619093"/>
    <lineage>
        <taxon>Bacteria</taxon>
        <taxon>Candidatus Dojkabacteria</taxon>
    </lineage>
</organism>